<comment type="caution">
    <text evidence="1">The sequence shown here is derived from an EMBL/GenBank/DDBJ whole genome shotgun (WGS) entry which is preliminary data.</text>
</comment>
<proteinExistence type="predicted"/>
<accession>A0ACB9YGR7</accession>
<evidence type="ECO:0000313" key="1">
    <source>
        <dbReference type="EMBL" id="KAI4841221.1"/>
    </source>
</evidence>
<gene>
    <name evidence="1" type="ORF">MKS88_000459</name>
</gene>
<organism evidence="1 2">
    <name type="scientific">Plasmodium brasilianum</name>
    <dbReference type="NCBI Taxonomy" id="5824"/>
    <lineage>
        <taxon>Eukaryota</taxon>
        <taxon>Sar</taxon>
        <taxon>Alveolata</taxon>
        <taxon>Apicomplexa</taxon>
        <taxon>Aconoidasida</taxon>
        <taxon>Haemosporida</taxon>
        <taxon>Plasmodiidae</taxon>
        <taxon>Plasmodium</taxon>
        <taxon>Plasmodium (Plasmodium)</taxon>
    </lineage>
</organism>
<protein>
    <submittedName>
        <fullName evidence="1">Uncharacterized protein</fullName>
    </submittedName>
</protein>
<dbReference type="EMBL" id="CM043769">
    <property type="protein sequence ID" value="KAI4841221.1"/>
    <property type="molecule type" value="Genomic_DNA"/>
</dbReference>
<reference evidence="1" key="1">
    <citation type="submission" date="2022-06" db="EMBL/GenBank/DDBJ databases">
        <title>The First Complete Genome of the Simian Malaria Parasite Plasmodium brasilianum.</title>
        <authorList>
            <person name="Bajic M."/>
            <person name="Ravishankar S."/>
        </authorList>
    </citation>
    <scope>NUCLEOTIDE SEQUENCE</scope>
    <source>
        <strain evidence="1">Bolivian I</strain>
    </source>
</reference>
<name>A0ACB9YGR7_PLABR</name>
<evidence type="ECO:0000313" key="2">
    <source>
        <dbReference type="Proteomes" id="UP001056978"/>
    </source>
</evidence>
<sequence length="723" mass="83776">MSKETFAFNADIRQLMSLIINTFYSNKEIFLRELISNASDALDKIRYEAITDTQKLSAEPEFFIRIIPDKTNNTLTIEDSGIGMTKNDLINNLGTIARSGTKAFMEAIQASGDISMIGQFGVGFYSAYLVADHVVVISKNNDDEQYVWESAAGGSFTVTKDETNEKIGRGTKIILHLKEDQLEYLEEKRIKDLKKKKKKEKEKEKENKIQIKKKKKKKKGENEEDKDEEVEDGDEEGDKEKKEDNEEDKVDHPKVEDVTEELEKVEKKKKEKKKKKIHTVEHEWEELNKQKPLWMRKPEEVTNEEYASFYKSLTNDWEDHLAVKHFSVEGQLEFKALLFIPKRAPFDMFENRKKRNNIKLYVRRVFIMDDCEEIIPEWLNFVKGVVDSEDLPLNISRESLQQNKILKVIKKNLIKKCLDMFSELAENKDNYKKFYEQFSKNLKLGIHEDNANRAKITELLRFQTSKSGDEMIGLKEYVDRMKENQKDIYYITGESINAVSNSPFLEALTKKGFEVIYMVDPIDEYAVQQLKDFDGKKLKCCTKEGLDIDDSEEAKKNFETLKAEYEGLCKVIKDVLHEKVEKVVVGQRITDSPCVLVTSEFGWSANMERIMKAQALRDNSMTSYMLSKKIMEINARHPIITALKHKADADKSDKTVKDLIWLLFDTSLLTSGFALEEPTTFSKRIHRMIKLGLSIDEEDNNDIELPPLEETVEGTDSKMEEVD</sequence>
<keyword evidence="2" id="KW-1185">Reference proteome</keyword>
<dbReference type="Proteomes" id="UP001056978">
    <property type="component" value="Chromosome 1"/>
</dbReference>